<keyword evidence="9" id="KW-1185">Reference proteome</keyword>
<evidence type="ECO:0000256" key="4">
    <source>
        <dbReference type="ARBA" id="ARBA00023136"/>
    </source>
</evidence>
<feature type="transmembrane region" description="Helical" evidence="6">
    <location>
        <begin position="36"/>
        <end position="54"/>
    </location>
</feature>
<evidence type="ECO:0000256" key="2">
    <source>
        <dbReference type="ARBA" id="ARBA00022692"/>
    </source>
</evidence>
<comment type="subcellular location">
    <subcellularLocation>
        <location evidence="1">Membrane</location>
        <topology evidence="1">Multi-pass membrane protein</topology>
    </subcellularLocation>
</comment>
<feature type="compositionally biased region" description="Basic and acidic residues" evidence="5">
    <location>
        <begin position="326"/>
        <end position="351"/>
    </location>
</feature>
<dbReference type="Pfam" id="PF03151">
    <property type="entry name" value="TPT"/>
    <property type="match status" value="1"/>
</dbReference>
<evidence type="ECO:0000256" key="6">
    <source>
        <dbReference type="SAM" id="Phobius"/>
    </source>
</evidence>
<dbReference type="EMBL" id="JBANRG010000069">
    <property type="protein sequence ID" value="KAK7440238.1"/>
    <property type="molecule type" value="Genomic_DNA"/>
</dbReference>
<keyword evidence="2 6" id="KW-0812">Transmembrane</keyword>
<dbReference type="PANTHER" id="PTHR11132">
    <property type="entry name" value="SOLUTE CARRIER FAMILY 35"/>
    <property type="match status" value="1"/>
</dbReference>
<gene>
    <name evidence="8" type="ORF">VKT23_017179</name>
</gene>
<dbReference type="Proteomes" id="UP001498398">
    <property type="component" value="Unassembled WGS sequence"/>
</dbReference>
<feature type="transmembrane region" description="Helical" evidence="6">
    <location>
        <begin position="74"/>
        <end position="92"/>
    </location>
</feature>
<comment type="caution">
    <text evidence="8">The sequence shown here is derived from an EMBL/GenBank/DDBJ whole genome shotgun (WGS) entry which is preliminary data.</text>
</comment>
<feature type="transmembrane region" description="Helical" evidence="6">
    <location>
        <begin position="156"/>
        <end position="175"/>
    </location>
</feature>
<evidence type="ECO:0000313" key="8">
    <source>
        <dbReference type="EMBL" id="KAK7440238.1"/>
    </source>
</evidence>
<name>A0ABR1ISR9_9AGAR</name>
<keyword evidence="3 6" id="KW-1133">Transmembrane helix</keyword>
<protein>
    <recommendedName>
        <fullName evidence="7">Sugar phosphate transporter domain-containing protein</fullName>
    </recommendedName>
</protein>
<feature type="transmembrane region" description="Helical" evidence="6">
    <location>
        <begin position="124"/>
        <end position="144"/>
    </location>
</feature>
<dbReference type="InterPro" id="IPR050186">
    <property type="entry name" value="TPT_transporter"/>
</dbReference>
<feature type="region of interest" description="Disordered" evidence="5">
    <location>
        <begin position="307"/>
        <end position="351"/>
    </location>
</feature>
<feature type="transmembrane region" description="Helical" evidence="6">
    <location>
        <begin position="99"/>
        <end position="118"/>
    </location>
</feature>
<reference evidence="8 9" key="1">
    <citation type="submission" date="2024-01" db="EMBL/GenBank/DDBJ databases">
        <title>A draft genome for the cacao thread blight pathogen Marasmiellus scandens.</title>
        <authorList>
            <person name="Baruah I.K."/>
            <person name="Leung J."/>
            <person name="Bukari Y."/>
            <person name="Amoako-Attah I."/>
            <person name="Meinhardt L.W."/>
            <person name="Bailey B.A."/>
            <person name="Cohen S.P."/>
        </authorList>
    </citation>
    <scope>NUCLEOTIDE SEQUENCE [LARGE SCALE GENOMIC DNA]</scope>
    <source>
        <strain evidence="8 9">GH-19</strain>
    </source>
</reference>
<evidence type="ECO:0000313" key="9">
    <source>
        <dbReference type="Proteomes" id="UP001498398"/>
    </source>
</evidence>
<evidence type="ECO:0000256" key="3">
    <source>
        <dbReference type="ARBA" id="ARBA00022989"/>
    </source>
</evidence>
<feature type="transmembrane region" description="Helical" evidence="6">
    <location>
        <begin position="229"/>
        <end position="251"/>
    </location>
</feature>
<accession>A0ABR1ISR9</accession>
<feature type="transmembrane region" description="Helical" evidence="6">
    <location>
        <begin position="6"/>
        <end position="24"/>
    </location>
</feature>
<proteinExistence type="predicted"/>
<dbReference type="InterPro" id="IPR004853">
    <property type="entry name" value="Sugar_P_trans_dom"/>
</dbReference>
<feature type="domain" description="Sugar phosphate transporter" evidence="7">
    <location>
        <begin position="11"/>
        <end position="300"/>
    </location>
</feature>
<sequence length="351" mass="37810">MAVSLQVVGVVAFYMCSALIMVFVNKMVLTAAPNLTVLFMFFQSITTVILLQATSLATSHVQIPKLEYQTAKNLAPLIIVDTLGFVFNALCLRDVEAAFYQIARGMVLPLTIAVVAVSSRTRPSLAVVGCASVVTFGFFLGISFESDLPARAIPKPLGLFYGFLSSLSIAFHAVLVKTSLPYVNGSSTMLSYWSNLGSAIMLGMLSLLKGEVLEFMDMTSRSDWDWQTFAWGNLVTGIFGFLISIAGILSVKVTSPVTHMFSSAARSVLQVFLAVRLFGDVFTTQRAASVLTILAGTLIYTYVKSQEGAAAPPPRPSPGALPMSVKDIDQPESPHENQESLGHEPSEKSQS</sequence>
<feature type="transmembrane region" description="Helical" evidence="6">
    <location>
        <begin position="190"/>
        <end position="208"/>
    </location>
</feature>
<keyword evidence="4 6" id="KW-0472">Membrane</keyword>
<organism evidence="8 9">
    <name type="scientific">Marasmiellus scandens</name>
    <dbReference type="NCBI Taxonomy" id="2682957"/>
    <lineage>
        <taxon>Eukaryota</taxon>
        <taxon>Fungi</taxon>
        <taxon>Dikarya</taxon>
        <taxon>Basidiomycota</taxon>
        <taxon>Agaricomycotina</taxon>
        <taxon>Agaricomycetes</taxon>
        <taxon>Agaricomycetidae</taxon>
        <taxon>Agaricales</taxon>
        <taxon>Marasmiineae</taxon>
        <taxon>Omphalotaceae</taxon>
        <taxon>Marasmiellus</taxon>
    </lineage>
</organism>
<evidence type="ECO:0000256" key="5">
    <source>
        <dbReference type="SAM" id="MobiDB-lite"/>
    </source>
</evidence>
<evidence type="ECO:0000259" key="7">
    <source>
        <dbReference type="Pfam" id="PF03151"/>
    </source>
</evidence>
<evidence type="ECO:0000256" key="1">
    <source>
        <dbReference type="ARBA" id="ARBA00004141"/>
    </source>
</evidence>